<dbReference type="Proteomes" id="UP001524502">
    <property type="component" value="Unassembled WGS sequence"/>
</dbReference>
<protein>
    <submittedName>
        <fullName evidence="2">Uncharacterized protein</fullName>
    </submittedName>
</protein>
<keyword evidence="1" id="KW-0812">Transmembrane</keyword>
<evidence type="ECO:0000313" key="2">
    <source>
        <dbReference type="EMBL" id="MCQ4635529.1"/>
    </source>
</evidence>
<evidence type="ECO:0000313" key="3">
    <source>
        <dbReference type="Proteomes" id="UP001524502"/>
    </source>
</evidence>
<gene>
    <name evidence="2" type="ORF">NE619_02205</name>
</gene>
<accession>A0ABT1RK32</accession>
<keyword evidence="3" id="KW-1185">Reference proteome</keyword>
<name>A0ABT1RK32_9FIRM</name>
<keyword evidence="1" id="KW-1133">Transmembrane helix</keyword>
<sequence>MELLNAMVEVPYISIPAMFVFLALQLYLCIKKDRVILKFIPAVIIGLLLIFTTYAVATEVFSGFTGMGILLLVYACIAAPGLIGVAAAWIVYGIYTILTGLYRRCRKVQNK</sequence>
<feature type="transmembrane region" description="Helical" evidence="1">
    <location>
        <begin position="37"/>
        <end position="57"/>
    </location>
</feature>
<feature type="transmembrane region" description="Helical" evidence="1">
    <location>
        <begin position="12"/>
        <end position="30"/>
    </location>
</feature>
<keyword evidence="1" id="KW-0472">Membrane</keyword>
<reference evidence="2 3" key="1">
    <citation type="submission" date="2022-06" db="EMBL/GenBank/DDBJ databases">
        <title>Isolation of gut microbiota from human fecal samples.</title>
        <authorList>
            <person name="Pamer E.G."/>
            <person name="Barat B."/>
            <person name="Waligurski E."/>
            <person name="Medina S."/>
            <person name="Paddock L."/>
            <person name="Mostad J."/>
        </authorList>
    </citation>
    <scope>NUCLEOTIDE SEQUENCE [LARGE SCALE GENOMIC DNA]</scope>
    <source>
        <strain evidence="2 3">SL.3.17</strain>
    </source>
</reference>
<dbReference type="EMBL" id="JANFXK010000001">
    <property type="protein sequence ID" value="MCQ4635529.1"/>
    <property type="molecule type" value="Genomic_DNA"/>
</dbReference>
<feature type="transmembrane region" description="Helical" evidence="1">
    <location>
        <begin position="69"/>
        <end position="102"/>
    </location>
</feature>
<evidence type="ECO:0000256" key="1">
    <source>
        <dbReference type="SAM" id="Phobius"/>
    </source>
</evidence>
<organism evidence="2 3">
    <name type="scientific">Anaerovorax odorimutans</name>
    <dbReference type="NCBI Taxonomy" id="109327"/>
    <lineage>
        <taxon>Bacteria</taxon>
        <taxon>Bacillati</taxon>
        <taxon>Bacillota</taxon>
        <taxon>Clostridia</taxon>
        <taxon>Peptostreptococcales</taxon>
        <taxon>Anaerovoracaceae</taxon>
        <taxon>Anaerovorax</taxon>
    </lineage>
</organism>
<dbReference type="RefSeq" id="WP_256130711.1">
    <property type="nucleotide sequence ID" value="NZ_JANFXK010000001.1"/>
</dbReference>
<comment type="caution">
    <text evidence="2">The sequence shown here is derived from an EMBL/GenBank/DDBJ whole genome shotgun (WGS) entry which is preliminary data.</text>
</comment>
<proteinExistence type="predicted"/>